<name>X6LJJ7_RETFI</name>
<dbReference type="EMBL" id="ASPP01036610">
    <property type="protein sequence ID" value="ETO02133.1"/>
    <property type="molecule type" value="Genomic_DNA"/>
</dbReference>
<protein>
    <submittedName>
        <fullName evidence="1">Uncharacterized protein</fullName>
    </submittedName>
</protein>
<comment type="caution">
    <text evidence="1">The sequence shown here is derived from an EMBL/GenBank/DDBJ whole genome shotgun (WGS) entry which is preliminary data.</text>
</comment>
<dbReference type="Proteomes" id="UP000023152">
    <property type="component" value="Unassembled WGS sequence"/>
</dbReference>
<feature type="non-terminal residue" evidence="1">
    <location>
        <position position="1"/>
    </location>
</feature>
<keyword evidence="2" id="KW-1185">Reference proteome</keyword>
<proteinExistence type="predicted"/>
<evidence type="ECO:0000313" key="2">
    <source>
        <dbReference type="Proteomes" id="UP000023152"/>
    </source>
</evidence>
<organism evidence="1 2">
    <name type="scientific">Reticulomyxa filosa</name>
    <dbReference type="NCBI Taxonomy" id="46433"/>
    <lineage>
        <taxon>Eukaryota</taxon>
        <taxon>Sar</taxon>
        <taxon>Rhizaria</taxon>
        <taxon>Retaria</taxon>
        <taxon>Foraminifera</taxon>
        <taxon>Monothalamids</taxon>
        <taxon>Reticulomyxidae</taxon>
        <taxon>Reticulomyxa</taxon>
    </lineage>
</organism>
<evidence type="ECO:0000313" key="1">
    <source>
        <dbReference type="EMBL" id="ETO02133.1"/>
    </source>
</evidence>
<gene>
    <name evidence="1" type="ORF">RFI_35304</name>
</gene>
<reference evidence="1 2" key="1">
    <citation type="journal article" date="2013" name="Curr. Biol.">
        <title>The Genome of the Foraminiferan Reticulomyxa filosa.</title>
        <authorList>
            <person name="Glockner G."/>
            <person name="Hulsmann N."/>
            <person name="Schleicher M."/>
            <person name="Noegel A.A."/>
            <person name="Eichinger L."/>
            <person name="Gallinger C."/>
            <person name="Pawlowski J."/>
            <person name="Sierra R."/>
            <person name="Euteneuer U."/>
            <person name="Pillet L."/>
            <person name="Moustafa A."/>
            <person name="Platzer M."/>
            <person name="Groth M."/>
            <person name="Szafranski K."/>
            <person name="Schliwa M."/>
        </authorList>
    </citation>
    <scope>NUCLEOTIDE SEQUENCE [LARGE SCALE GENOMIC DNA]</scope>
</reference>
<accession>X6LJJ7</accession>
<sequence>FFFFFFFFFFEREREEGVYFVLFGVIIYMYTYISLCKERKDFLILLQKEQRDDYPGFDIGQDLLIPGNEHVTSLFCVCVCSVYIHKGKKKKGKSGKGKRKREGCKCYIKTKYRESTNKRTLKVSEGTNNNGDDVKMEDPKWIDEFLSFQTPSQKTVYKNDKQQVIDLLDFGFENERSDTNRNQFSNVHDEKTADHIVCFLFSFFF</sequence>
<dbReference type="AlphaFoldDB" id="X6LJJ7"/>